<protein>
    <submittedName>
        <fullName evidence="1">Uncharacterized protein</fullName>
    </submittedName>
</protein>
<dbReference type="AlphaFoldDB" id="A0A381TZU5"/>
<organism evidence="1">
    <name type="scientific">marine metagenome</name>
    <dbReference type="NCBI Taxonomy" id="408172"/>
    <lineage>
        <taxon>unclassified sequences</taxon>
        <taxon>metagenomes</taxon>
        <taxon>ecological metagenomes</taxon>
    </lineage>
</organism>
<gene>
    <name evidence="1" type="ORF">METZ01_LOCUS73855</name>
</gene>
<reference evidence="1" key="1">
    <citation type="submission" date="2018-05" db="EMBL/GenBank/DDBJ databases">
        <authorList>
            <person name="Lanie J.A."/>
            <person name="Ng W.-L."/>
            <person name="Kazmierczak K.M."/>
            <person name="Andrzejewski T.M."/>
            <person name="Davidsen T.M."/>
            <person name="Wayne K.J."/>
            <person name="Tettelin H."/>
            <person name="Glass J.I."/>
            <person name="Rusch D."/>
            <person name="Podicherti R."/>
            <person name="Tsui H.-C.T."/>
            <person name="Winkler M.E."/>
        </authorList>
    </citation>
    <scope>NUCLEOTIDE SEQUENCE</scope>
</reference>
<accession>A0A381TZU5</accession>
<dbReference type="EMBL" id="UINC01005386">
    <property type="protein sequence ID" value="SVA21001.1"/>
    <property type="molecule type" value="Genomic_DNA"/>
</dbReference>
<evidence type="ECO:0000313" key="1">
    <source>
        <dbReference type="EMBL" id="SVA21001.1"/>
    </source>
</evidence>
<proteinExistence type="predicted"/>
<sequence>MKLDFINRREGGHGLNGNNDQKYELVWEFFKKH</sequence>
<name>A0A381TZU5_9ZZZZ</name>